<reference evidence="2" key="1">
    <citation type="submission" date="2017-02" db="EMBL/GenBank/DDBJ databases">
        <authorList>
            <person name="Varghese N."/>
            <person name="Submissions S."/>
        </authorList>
    </citation>
    <scope>NUCLEOTIDE SEQUENCE [LARGE SCALE GENOMIC DNA]</scope>
    <source>
        <strain evidence="2">ATCC 25662</strain>
    </source>
</reference>
<dbReference type="EMBL" id="FUWY01000002">
    <property type="protein sequence ID" value="SJZ52714.1"/>
    <property type="molecule type" value="Genomic_DNA"/>
</dbReference>
<evidence type="ECO:0000313" key="2">
    <source>
        <dbReference type="Proteomes" id="UP000243297"/>
    </source>
</evidence>
<name>A0A1T4LE02_9FIRM</name>
<keyword evidence="2" id="KW-1185">Reference proteome</keyword>
<gene>
    <name evidence="1" type="ORF">SAMN02745191_0838</name>
</gene>
<evidence type="ECO:0000313" key="1">
    <source>
        <dbReference type="EMBL" id="SJZ52714.1"/>
    </source>
</evidence>
<accession>A0A1T4LE02</accession>
<evidence type="ECO:0008006" key="3">
    <source>
        <dbReference type="Google" id="ProtNLM"/>
    </source>
</evidence>
<dbReference type="RefSeq" id="WP_078711269.1">
    <property type="nucleotide sequence ID" value="NZ_FUWY01000002.1"/>
</dbReference>
<protein>
    <recommendedName>
        <fullName evidence="3">DUF4145 domain-containing protein</fullName>
    </recommendedName>
</protein>
<dbReference type="Proteomes" id="UP000243297">
    <property type="component" value="Unassembled WGS sequence"/>
</dbReference>
<dbReference type="OrthoDB" id="9790710at2"/>
<dbReference type="AlphaFoldDB" id="A0A1T4LE02"/>
<proteinExistence type="predicted"/>
<sequence length="315" mass="37190">MAKKKIDLICYVEEKIRPYTLNEKGKSSLKKFETDYGTDLIIECVDTSFSNYIRYDANGKITKDSVENFINKIGGIAYNKNLSPVEAKVRHVLNIVKTNFNYYDQNIARSLLNRYIKSLKEKDYTELDLIRDFDSELIPMIQECRNWSDWFQRMEQWEQEINNWDNKRNETEVNYTDCILPTTLFENCPTYIAKVCKQINCSFDNNLFDCTAVMMRRLLEILLILTFQKFDIENEILNQDGTCHIVLDKIIKNAQNSKIINLSASSKKDMEKYKTLGNFSAHKIWYNCTEPDIRTNILHFRVLIEELMYKSAIKE</sequence>
<organism evidence="1 2">
    <name type="scientific">Anaerorhabdus furcosa</name>
    <dbReference type="NCBI Taxonomy" id="118967"/>
    <lineage>
        <taxon>Bacteria</taxon>
        <taxon>Bacillati</taxon>
        <taxon>Bacillota</taxon>
        <taxon>Erysipelotrichia</taxon>
        <taxon>Erysipelotrichales</taxon>
        <taxon>Erysipelotrichaceae</taxon>
        <taxon>Anaerorhabdus</taxon>
    </lineage>
</organism>